<proteinExistence type="predicted"/>
<evidence type="ECO:0000313" key="1">
    <source>
        <dbReference type="EMBL" id="XCC93925.1"/>
    </source>
</evidence>
<name>A0AAU8AG66_9RHOB</name>
<dbReference type="AlphaFoldDB" id="A0AAU8AG66"/>
<organism evidence="1">
    <name type="scientific">Alloyangia sp. H15</name>
    <dbReference type="NCBI Taxonomy" id="3029062"/>
    <lineage>
        <taxon>Bacteria</taxon>
        <taxon>Pseudomonadati</taxon>
        <taxon>Pseudomonadota</taxon>
        <taxon>Alphaproteobacteria</taxon>
        <taxon>Rhodobacterales</taxon>
        <taxon>Roseobacteraceae</taxon>
        <taxon>Alloyangia</taxon>
    </lineage>
</organism>
<protein>
    <recommendedName>
        <fullName evidence="2">DUF1127 domain-containing protein</fullName>
    </recommendedName>
</protein>
<evidence type="ECO:0008006" key="2">
    <source>
        <dbReference type="Google" id="ProtNLM"/>
    </source>
</evidence>
<dbReference type="EMBL" id="CP123384">
    <property type="protein sequence ID" value="XCC93925.1"/>
    <property type="molecule type" value="Genomic_DNA"/>
</dbReference>
<dbReference type="RefSeq" id="WP_353472750.1">
    <property type="nucleotide sequence ID" value="NZ_CP123384.1"/>
</dbReference>
<gene>
    <name evidence="1" type="ORF">PVT71_01600</name>
</gene>
<reference evidence="1" key="1">
    <citation type="submission" date="2023-02" db="EMBL/GenBank/DDBJ databases">
        <title>Description and genomic characterization of Salipiger bruguierae sp. nov., isolated from the sediment of mangrove plant Bruguiera sexangula.</title>
        <authorList>
            <person name="Long M."/>
        </authorList>
    </citation>
    <scope>NUCLEOTIDE SEQUENCE</scope>
    <source>
        <strain evidence="1">H15</strain>
    </source>
</reference>
<sequence length="68" mass="8230">MVQYIALPKSLGTRPRRKPFWLWLKDFLIREDRKHREALRFDALDNAARRDMGLPPKIEQARLPRGMW</sequence>
<accession>A0AAU8AG66</accession>